<dbReference type="InterPro" id="IPR043128">
    <property type="entry name" value="Rev_trsase/Diguanyl_cyclase"/>
</dbReference>
<sequence>MENMGVIVKQDSPTPWVNSMVVVEKPNGALRICMDPRDLNKAIQRKHFSFPSPDETTAKMSGAKFFSKFDVPADFGKSC</sequence>
<proteinExistence type="predicted"/>
<dbReference type="SUPFAM" id="SSF56672">
    <property type="entry name" value="DNA/RNA polymerases"/>
    <property type="match status" value="1"/>
</dbReference>
<dbReference type="Gene3D" id="3.10.10.10">
    <property type="entry name" value="HIV Type 1 Reverse Transcriptase, subunit A, domain 1"/>
    <property type="match status" value="1"/>
</dbReference>
<dbReference type="AlphaFoldDB" id="A0AAV4A2D7"/>
<keyword evidence="2" id="KW-1185">Reference proteome</keyword>
<comment type="caution">
    <text evidence="1">The sequence shown here is derived from an EMBL/GenBank/DDBJ whole genome shotgun (WGS) entry which is preliminary data.</text>
</comment>
<name>A0AAV4A2D7_9GAST</name>
<dbReference type="InterPro" id="IPR043502">
    <property type="entry name" value="DNA/RNA_pol_sf"/>
</dbReference>
<dbReference type="Proteomes" id="UP000735302">
    <property type="component" value="Unassembled WGS sequence"/>
</dbReference>
<evidence type="ECO:0000313" key="2">
    <source>
        <dbReference type="Proteomes" id="UP000735302"/>
    </source>
</evidence>
<protein>
    <submittedName>
        <fullName evidence="1">Histone-lysine N-methyltransferase SETMAR-like</fullName>
    </submittedName>
</protein>
<reference evidence="1 2" key="1">
    <citation type="journal article" date="2021" name="Elife">
        <title>Chloroplast acquisition without the gene transfer in kleptoplastic sea slugs, Plakobranchus ocellatus.</title>
        <authorList>
            <person name="Maeda T."/>
            <person name="Takahashi S."/>
            <person name="Yoshida T."/>
            <person name="Shimamura S."/>
            <person name="Takaki Y."/>
            <person name="Nagai Y."/>
            <person name="Toyoda A."/>
            <person name="Suzuki Y."/>
            <person name="Arimoto A."/>
            <person name="Ishii H."/>
            <person name="Satoh N."/>
            <person name="Nishiyama T."/>
            <person name="Hasebe M."/>
            <person name="Maruyama T."/>
            <person name="Minagawa J."/>
            <person name="Obokata J."/>
            <person name="Shigenobu S."/>
        </authorList>
    </citation>
    <scope>NUCLEOTIDE SEQUENCE [LARGE SCALE GENOMIC DNA]</scope>
</reference>
<dbReference type="Gene3D" id="3.30.70.270">
    <property type="match status" value="1"/>
</dbReference>
<dbReference type="PANTHER" id="PTHR37984:SF7">
    <property type="entry name" value="INTEGRASE CATALYTIC DOMAIN-CONTAINING PROTEIN"/>
    <property type="match status" value="1"/>
</dbReference>
<evidence type="ECO:0000313" key="1">
    <source>
        <dbReference type="EMBL" id="GFO00744.1"/>
    </source>
</evidence>
<dbReference type="EMBL" id="BLXT01003145">
    <property type="protein sequence ID" value="GFO00744.1"/>
    <property type="molecule type" value="Genomic_DNA"/>
</dbReference>
<accession>A0AAV4A2D7</accession>
<dbReference type="InterPro" id="IPR050951">
    <property type="entry name" value="Retrovirus_Pol_polyprotein"/>
</dbReference>
<organism evidence="1 2">
    <name type="scientific">Plakobranchus ocellatus</name>
    <dbReference type="NCBI Taxonomy" id="259542"/>
    <lineage>
        <taxon>Eukaryota</taxon>
        <taxon>Metazoa</taxon>
        <taxon>Spiralia</taxon>
        <taxon>Lophotrochozoa</taxon>
        <taxon>Mollusca</taxon>
        <taxon>Gastropoda</taxon>
        <taxon>Heterobranchia</taxon>
        <taxon>Euthyneura</taxon>
        <taxon>Panpulmonata</taxon>
        <taxon>Sacoglossa</taxon>
        <taxon>Placobranchoidea</taxon>
        <taxon>Plakobranchidae</taxon>
        <taxon>Plakobranchus</taxon>
    </lineage>
</organism>
<dbReference type="PANTHER" id="PTHR37984">
    <property type="entry name" value="PROTEIN CBG26694"/>
    <property type="match status" value="1"/>
</dbReference>
<gene>
    <name evidence="1" type="ORF">PoB_002724900</name>
</gene>